<protein>
    <submittedName>
        <fullName evidence="2">Uncharacterized protein</fullName>
    </submittedName>
</protein>
<dbReference type="STRING" id="742152.A0A2H3JH19"/>
<evidence type="ECO:0000313" key="2">
    <source>
        <dbReference type="EMBL" id="PCH38069.1"/>
    </source>
</evidence>
<dbReference type="EMBL" id="KB467942">
    <property type="protein sequence ID" value="PCH38069.1"/>
    <property type="molecule type" value="Genomic_DNA"/>
</dbReference>
<gene>
    <name evidence="2" type="ORF">WOLCODRAFT_149025</name>
</gene>
<dbReference type="AlphaFoldDB" id="A0A2H3JH19"/>
<evidence type="ECO:0000313" key="3">
    <source>
        <dbReference type="Proteomes" id="UP000218811"/>
    </source>
</evidence>
<reference evidence="2 3" key="1">
    <citation type="journal article" date="2012" name="Science">
        <title>The Paleozoic origin of enzymatic lignin decomposition reconstructed from 31 fungal genomes.</title>
        <authorList>
            <person name="Floudas D."/>
            <person name="Binder M."/>
            <person name="Riley R."/>
            <person name="Barry K."/>
            <person name="Blanchette R.A."/>
            <person name="Henrissat B."/>
            <person name="Martinez A.T."/>
            <person name="Otillar R."/>
            <person name="Spatafora J.W."/>
            <person name="Yadav J.S."/>
            <person name="Aerts A."/>
            <person name="Benoit I."/>
            <person name="Boyd A."/>
            <person name="Carlson A."/>
            <person name="Copeland A."/>
            <person name="Coutinho P.M."/>
            <person name="de Vries R.P."/>
            <person name="Ferreira P."/>
            <person name="Findley K."/>
            <person name="Foster B."/>
            <person name="Gaskell J."/>
            <person name="Glotzer D."/>
            <person name="Gorecki P."/>
            <person name="Heitman J."/>
            <person name="Hesse C."/>
            <person name="Hori C."/>
            <person name="Igarashi K."/>
            <person name="Jurgens J.A."/>
            <person name="Kallen N."/>
            <person name="Kersten P."/>
            <person name="Kohler A."/>
            <person name="Kuees U."/>
            <person name="Kumar T.K.A."/>
            <person name="Kuo A."/>
            <person name="LaButti K."/>
            <person name="Larrondo L.F."/>
            <person name="Lindquist E."/>
            <person name="Ling A."/>
            <person name="Lombard V."/>
            <person name="Lucas S."/>
            <person name="Lundell T."/>
            <person name="Martin R."/>
            <person name="McLaughlin D.J."/>
            <person name="Morgenstern I."/>
            <person name="Morin E."/>
            <person name="Murat C."/>
            <person name="Nagy L.G."/>
            <person name="Nolan M."/>
            <person name="Ohm R.A."/>
            <person name="Patyshakuliyeva A."/>
            <person name="Rokas A."/>
            <person name="Ruiz-Duenas F.J."/>
            <person name="Sabat G."/>
            <person name="Salamov A."/>
            <person name="Samejima M."/>
            <person name="Schmutz J."/>
            <person name="Slot J.C."/>
            <person name="St John F."/>
            <person name="Stenlid J."/>
            <person name="Sun H."/>
            <person name="Sun S."/>
            <person name="Syed K."/>
            <person name="Tsang A."/>
            <person name="Wiebenga A."/>
            <person name="Young D."/>
            <person name="Pisabarro A."/>
            <person name="Eastwood D.C."/>
            <person name="Martin F."/>
            <person name="Cullen D."/>
            <person name="Grigoriev I.V."/>
            <person name="Hibbett D.S."/>
        </authorList>
    </citation>
    <scope>NUCLEOTIDE SEQUENCE [LARGE SCALE GENOMIC DNA]</scope>
    <source>
        <strain evidence="2 3">MD-104</strain>
    </source>
</reference>
<feature type="compositionally biased region" description="Low complexity" evidence="1">
    <location>
        <begin position="117"/>
        <end position="129"/>
    </location>
</feature>
<feature type="region of interest" description="Disordered" evidence="1">
    <location>
        <begin position="94"/>
        <end position="178"/>
    </location>
</feature>
<evidence type="ECO:0000256" key="1">
    <source>
        <dbReference type="SAM" id="MobiDB-lite"/>
    </source>
</evidence>
<dbReference type="Proteomes" id="UP000218811">
    <property type="component" value="Unassembled WGS sequence"/>
</dbReference>
<dbReference type="InterPro" id="IPR046521">
    <property type="entry name" value="DUF6698"/>
</dbReference>
<sequence>MSSRPRTKSGGRPPLSKSYRLQEVTPETIAYTACIARFCYNSQAQWNEDDDTFIGREFYDNILTLFLDDAWKAKTLAWWNKEIFGRQTRAVAPNGKEIRKRPGPSAMDRILGKRTRTTSSSEGSTPSTSVADAATVSGPSHAALATNGASAMAGSHNNDPQSGESSTPHMGEPSQVQP</sequence>
<name>A0A2H3JH19_WOLCO</name>
<keyword evidence="3" id="KW-1185">Reference proteome</keyword>
<accession>A0A2H3JH19</accession>
<organism evidence="2 3">
    <name type="scientific">Wolfiporia cocos (strain MD-104)</name>
    <name type="common">Brown rot fungus</name>
    <dbReference type="NCBI Taxonomy" id="742152"/>
    <lineage>
        <taxon>Eukaryota</taxon>
        <taxon>Fungi</taxon>
        <taxon>Dikarya</taxon>
        <taxon>Basidiomycota</taxon>
        <taxon>Agaricomycotina</taxon>
        <taxon>Agaricomycetes</taxon>
        <taxon>Polyporales</taxon>
        <taxon>Phaeolaceae</taxon>
        <taxon>Wolfiporia</taxon>
    </lineage>
</organism>
<dbReference type="OrthoDB" id="2803957at2759"/>
<feature type="compositionally biased region" description="Polar residues" evidence="1">
    <location>
        <begin position="155"/>
        <end position="178"/>
    </location>
</feature>
<dbReference type="Pfam" id="PF20414">
    <property type="entry name" value="DUF6698"/>
    <property type="match status" value="1"/>
</dbReference>
<proteinExistence type="predicted"/>